<dbReference type="PANTHER" id="PTHR11178">
    <property type="entry name" value="IRON-SULFUR CLUSTER SCAFFOLD PROTEIN NFU-RELATED"/>
    <property type="match status" value="1"/>
</dbReference>
<sequence length="282" mass="30715">MSTASVNLFGCGNSPTIPLFRIAPKSLRSPFTAISGDKKPNFAKGVQLRWPIKASSTNDLRGVYATRQLELTVKNVDLVLEDVRPYLIADSGNVDVVSVEDGIICLELQGACGSCPSSITTMKMVIERALKEKFGDAVKDVQQVKGGKLNETTVEAVNRHLDILRPAIKNYGGEVDVISIVGRDCTVRYEGPQSIGSGIEAAIKERFPDVVNVVFNHPGQPLVSTIFNGDNFDNWRRLANRGRGSYGSATNRRAYNAEQTALPESQYPTLPGLNGEQSKQLF</sequence>
<feature type="domain" description="NIF system FeS cluster assembly NifU C-terminal" evidence="5">
    <location>
        <begin position="77"/>
        <end position="137"/>
    </location>
</feature>
<dbReference type="InterPro" id="IPR034904">
    <property type="entry name" value="FSCA_dom_sf"/>
</dbReference>
<evidence type="ECO:0000256" key="2">
    <source>
        <dbReference type="ARBA" id="ARBA00006420"/>
    </source>
</evidence>
<dbReference type="GO" id="GO:0005198">
    <property type="term" value="F:structural molecule activity"/>
    <property type="evidence" value="ECO:0007669"/>
    <property type="project" value="UniProtKB-ARBA"/>
</dbReference>
<dbReference type="AlphaFoldDB" id="A0A7C9DJX4"/>
<dbReference type="FunFam" id="3.30.300.130:FF:000003">
    <property type="entry name" value="NifU-like protein 3, chloroplastic"/>
    <property type="match status" value="1"/>
</dbReference>
<evidence type="ECO:0000313" key="6">
    <source>
        <dbReference type="EMBL" id="MBA4642283.1"/>
    </source>
</evidence>
<dbReference type="PANTHER" id="PTHR11178:SF15">
    <property type="entry name" value="NIFU-LIKE PROTEIN 1, CHLOROPLASTIC"/>
    <property type="match status" value="1"/>
</dbReference>
<dbReference type="SUPFAM" id="SSF117916">
    <property type="entry name" value="Fe-S cluster assembly (FSCA) domain-like"/>
    <property type="match status" value="2"/>
</dbReference>
<organism evidence="6">
    <name type="scientific">Opuntia streptacantha</name>
    <name type="common">Prickly pear cactus</name>
    <name type="synonym">Opuntia cardona</name>
    <dbReference type="NCBI Taxonomy" id="393608"/>
    <lineage>
        <taxon>Eukaryota</taxon>
        <taxon>Viridiplantae</taxon>
        <taxon>Streptophyta</taxon>
        <taxon>Embryophyta</taxon>
        <taxon>Tracheophyta</taxon>
        <taxon>Spermatophyta</taxon>
        <taxon>Magnoliopsida</taxon>
        <taxon>eudicotyledons</taxon>
        <taxon>Gunneridae</taxon>
        <taxon>Pentapetalae</taxon>
        <taxon>Caryophyllales</taxon>
        <taxon>Cactineae</taxon>
        <taxon>Cactaceae</taxon>
        <taxon>Opuntioideae</taxon>
        <taxon>Opuntia</taxon>
    </lineage>
</organism>
<dbReference type="InterPro" id="IPR001075">
    <property type="entry name" value="NIF_FeS_clus_asmbl_NifU_C"/>
</dbReference>
<reference evidence="6" key="1">
    <citation type="journal article" date="2013" name="J. Plant Res.">
        <title>Effect of fungi and light on seed germination of three Opuntia species from semiarid lands of central Mexico.</title>
        <authorList>
            <person name="Delgado-Sanchez P."/>
            <person name="Jimenez-Bremont J.F."/>
            <person name="Guerrero-Gonzalez Mde L."/>
            <person name="Flores J."/>
        </authorList>
    </citation>
    <scope>NUCLEOTIDE SEQUENCE</scope>
    <source>
        <tissue evidence="6">Cladode</tissue>
    </source>
</reference>
<comment type="subcellular location">
    <subcellularLocation>
        <location evidence="1">Plastid</location>
        <location evidence="1">Chloroplast stroma</location>
    </subcellularLocation>
</comment>
<evidence type="ECO:0000256" key="1">
    <source>
        <dbReference type="ARBA" id="ARBA00004470"/>
    </source>
</evidence>
<comment type="subunit">
    <text evidence="3">Homodimer; disulfide-linked.</text>
</comment>
<proteinExistence type="inferred from homology"/>
<dbReference type="GO" id="GO:0005506">
    <property type="term" value="F:iron ion binding"/>
    <property type="evidence" value="ECO:0007669"/>
    <property type="project" value="InterPro"/>
</dbReference>
<dbReference type="Gene3D" id="3.30.300.130">
    <property type="entry name" value="Fe-S cluster assembly (FSCA)"/>
    <property type="match status" value="2"/>
</dbReference>
<dbReference type="GO" id="GO:0005739">
    <property type="term" value="C:mitochondrion"/>
    <property type="evidence" value="ECO:0007669"/>
    <property type="project" value="TreeGrafter"/>
</dbReference>
<dbReference type="EMBL" id="GISG01127884">
    <property type="protein sequence ID" value="MBA4642283.1"/>
    <property type="molecule type" value="Transcribed_RNA"/>
</dbReference>
<protein>
    <recommendedName>
        <fullName evidence="5">NIF system FeS cluster assembly NifU C-terminal domain-containing protein</fullName>
    </recommendedName>
</protein>
<feature type="region of interest" description="Disordered" evidence="4">
    <location>
        <begin position="261"/>
        <end position="282"/>
    </location>
</feature>
<dbReference type="GO" id="GO:0009570">
    <property type="term" value="C:chloroplast stroma"/>
    <property type="evidence" value="ECO:0007669"/>
    <property type="project" value="UniProtKB-SubCell"/>
</dbReference>
<dbReference type="GO" id="GO:0051536">
    <property type="term" value="F:iron-sulfur cluster binding"/>
    <property type="evidence" value="ECO:0007669"/>
    <property type="project" value="InterPro"/>
</dbReference>
<accession>A0A7C9DJX4</accession>
<evidence type="ECO:0000256" key="4">
    <source>
        <dbReference type="SAM" id="MobiDB-lite"/>
    </source>
</evidence>
<evidence type="ECO:0000256" key="3">
    <source>
        <dbReference type="ARBA" id="ARBA00011748"/>
    </source>
</evidence>
<comment type="similarity">
    <text evidence="2">Belongs to the NifU family.</text>
</comment>
<name>A0A7C9DJX4_OPUST</name>
<evidence type="ECO:0000259" key="5">
    <source>
        <dbReference type="Pfam" id="PF01106"/>
    </source>
</evidence>
<dbReference type="Pfam" id="PF01106">
    <property type="entry name" value="NifU"/>
    <property type="match status" value="1"/>
</dbReference>
<dbReference type="GO" id="GO:0016226">
    <property type="term" value="P:iron-sulfur cluster assembly"/>
    <property type="evidence" value="ECO:0007669"/>
    <property type="project" value="InterPro"/>
</dbReference>
<reference evidence="6" key="2">
    <citation type="submission" date="2020-07" db="EMBL/GenBank/DDBJ databases">
        <authorList>
            <person name="Vera ALvarez R."/>
            <person name="Arias-Moreno D.M."/>
            <person name="Jimenez-Jacinto V."/>
            <person name="Jimenez-Bremont J.F."/>
            <person name="Swaminathan K."/>
            <person name="Moose S.P."/>
            <person name="Guerrero-Gonzalez M.L."/>
            <person name="Marino-Ramirez L."/>
            <person name="Landsman D."/>
            <person name="Rodriguez-Kessler M."/>
            <person name="Delgado-Sanchez P."/>
        </authorList>
    </citation>
    <scope>NUCLEOTIDE SEQUENCE</scope>
    <source>
        <tissue evidence="6">Cladode</tissue>
    </source>
</reference>